<keyword evidence="1" id="KW-0436">Ligase</keyword>
<proteinExistence type="inferred from homology"/>
<evidence type="ECO:0000313" key="3">
    <source>
        <dbReference type="Proteomes" id="UP000740557"/>
    </source>
</evidence>
<evidence type="ECO:0000256" key="1">
    <source>
        <dbReference type="HAMAP-Rule" id="MF_00122"/>
    </source>
</evidence>
<keyword evidence="1" id="KW-0547">Nucleotide-binding</keyword>
<comment type="catalytic activity">
    <reaction evidence="1">
        <text>L-glutamyl-tRNA(Gln) + L-glutamine + ATP + H2O = L-glutaminyl-tRNA(Gln) + L-glutamate + ADP + phosphate + H(+)</text>
        <dbReference type="Rhea" id="RHEA:17521"/>
        <dbReference type="Rhea" id="RHEA-COMP:9681"/>
        <dbReference type="Rhea" id="RHEA-COMP:9684"/>
        <dbReference type="ChEBI" id="CHEBI:15377"/>
        <dbReference type="ChEBI" id="CHEBI:15378"/>
        <dbReference type="ChEBI" id="CHEBI:29985"/>
        <dbReference type="ChEBI" id="CHEBI:30616"/>
        <dbReference type="ChEBI" id="CHEBI:43474"/>
        <dbReference type="ChEBI" id="CHEBI:58359"/>
        <dbReference type="ChEBI" id="CHEBI:78520"/>
        <dbReference type="ChEBI" id="CHEBI:78521"/>
        <dbReference type="ChEBI" id="CHEBI:456216"/>
    </reaction>
</comment>
<dbReference type="EMBL" id="JAGQNX010000103">
    <property type="protein sequence ID" value="MCA9308536.1"/>
    <property type="molecule type" value="Genomic_DNA"/>
</dbReference>
<organism evidence="2 3">
    <name type="scientific">candidate division WWE3 bacterium</name>
    <dbReference type="NCBI Taxonomy" id="2053526"/>
    <lineage>
        <taxon>Bacteria</taxon>
        <taxon>Katanobacteria</taxon>
    </lineage>
</organism>
<accession>A0A955J258</accession>
<dbReference type="InterPro" id="IPR036113">
    <property type="entry name" value="Asp/Glu-ADT_sf_sub_c"/>
</dbReference>
<dbReference type="HAMAP" id="MF_00122">
    <property type="entry name" value="GatC"/>
    <property type="match status" value="1"/>
</dbReference>
<keyword evidence="1" id="KW-0648">Protein biosynthesis</keyword>
<dbReference type="SUPFAM" id="SSF141000">
    <property type="entry name" value="Glu-tRNAGln amidotransferase C subunit"/>
    <property type="match status" value="1"/>
</dbReference>
<reference evidence="2" key="2">
    <citation type="journal article" date="2021" name="Microbiome">
        <title>Successional dynamics and alternative stable states in a saline activated sludge microbial community over 9 years.</title>
        <authorList>
            <person name="Wang Y."/>
            <person name="Ye J."/>
            <person name="Ju F."/>
            <person name="Liu L."/>
            <person name="Boyd J.A."/>
            <person name="Deng Y."/>
            <person name="Parks D.H."/>
            <person name="Jiang X."/>
            <person name="Yin X."/>
            <person name="Woodcroft B.J."/>
            <person name="Tyson G.W."/>
            <person name="Hugenholtz P."/>
            <person name="Polz M.F."/>
            <person name="Zhang T."/>
        </authorList>
    </citation>
    <scope>NUCLEOTIDE SEQUENCE</scope>
    <source>
        <strain evidence="2">HKST-UBA79</strain>
    </source>
</reference>
<comment type="catalytic activity">
    <reaction evidence="1">
        <text>L-aspartyl-tRNA(Asn) + L-glutamine + ATP + H2O = L-asparaginyl-tRNA(Asn) + L-glutamate + ADP + phosphate + 2 H(+)</text>
        <dbReference type="Rhea" id="RHEA:14513"/>
        <dbReference type="Rhea" id="RHEA-COMP:9674"/>
        <dbReference type="Rhea" id="RHEA-COMP:9677"/>
        <dbReference type="ChEBI" id="CHEBI:15377"/>
        <dbReference type="ChEBI" id="CHEBI:15378"/>
        <dbReference type="ChEBI" id="CHEBI:29985"/>
        <dbReference type="ChEBI" id="CHEBI:30616"/>
        <dbReference type="ChEBI" id="CHEBI:43474"/>
        <dbReference type="ChEBI" id="CHEBI:58359"/>
        <dbReference type="ChEBI" id="CHEBI:78515"/>
        <dbReference type="ChEBI" id="CHEBI:78516"/>
        <dbReference type="ChEBI" id="CHEBI:456216"/>
    </reaction>
</comment>
<name>A0A955J258_UNCKA</name>
<comment type="function">
    <text evidence="1">Allows the formation of correctly charged Asn-tRNA(Asn) or Gln-tRNA(Gln) through the transamidation of misacylated Asp-tRNA(Asn) or Glu-tRNA(Gln) in organisms which lack either or both of asparaginyl-tRNA or glutaminyl-tRNA synthetases. The reaction takes place in the presence of glutamine and ATP through an activated phospho-Asp-tRNA(Asn) or phospho-Glu-tRNA(Gln).</text>
</comment>
<dbReference type="GO" id="GO:0006450">
    <property type="term" value="P:regulation of translational fidelity"/>
    <property type="evidence" value="ECO:0007669"/>
    <property type="project" value="InterPro"/>
</dbReference>
<comment type="caution">
    <text evidence="2">The sequence shown here is derived from an EMBL/GenBank/DDBJ whole genome shotgun (WGS) entry which is preliminary data.</text>
</comment>
<dbReference type="GO" id="GO:0006412">
    <property type="term" value="P:translation"/>
    <property type="evidence" value="ECO:0007669"/>
    <property type="project" value="UniProtKB-UniRule"/>
</dbReference>
<comment type="subunit">
    <text evidence="1">Heterotrimer of A, B and C subunits.</text>
</comment>
<dbReference type="Proteomes" id="UP000740557">
    <property type="component" value="Unassembled WGS sequence"/>
</dbReference>
<keyword evidence="1" id="KW-0067">ATP-binding</keyword>
<evidence type="ECO:0000313" key="2">
    <source>
        <dbReference type="EMBL" id="MCA9308536.1"/>
    </source>
</evidence>
<dbReference type="NCBIfam" id="TIGR00135">
    <property type="entry name" value="gatC"/>
    <property type="match status" value="1"/>
</dbReference>
<comment type="similarity">
    <text evidence="1">Belongs to the GatC family.</text>
</comment>
<dbReference type="InterPro" id="IPR003837">
    <property type="entry name" value="GatC"/>
</dbReference>
<dbReference type="GO" id="GO:0005524">
    <property type="term" value="F:ATP binding"/>
    <property type="evidence" value="ECO:0007669"/>
    <property type="project" value="UniProtKB-KW"/>
</dbReference>
<protein>
    <recommendedName>
        <fullName evidence="1">Aspartyl/glutamyl-tRNA(Asn/Gln) amidotransferase subunit C</fullName>
        <shortName evidence="1">Asp/Glu-ADT subunit C</shortName>
        <ecNumber evidence="1">6.3.5.-</ecNumber>
    </recommendedName>
</protein>
<dbReference type="GO" id="GO:0050567">
    <property type="term" value="F:glutaminyl-tRNA synthase (glutamine-hydrolyzing) activity"/>
    <property type="evidence" value="ECO:0007669"/>
    <property type="project" value="UniProtKB-UniRule"/>
</dbReference>
<dbReference type="Gene3D" id="1.10.20.60">
    <property type="entry name" value="Glu-tRNAGln amidotransferase C subunit, N-terminal domain"/>
    <property type="match status" value="1"/>
</dbReference>
<dbReference type="Pfam" id="PF02686">
    <property type="entry name" value="GatC"/>
    <property type="match status" value="1"/>
</dbReference>
<gene>
    <name evidence="1 2" type="primary">gatC</name>
    <name evidence="2" type="ORF">KC980_03415</name>
</gene>
<reference evidence="2" key="1">
    <citation type="submission" date="2020-04" db="EMBL/GenBank/DDBJ databases">
        <authorList>
            <person name="Zhang T."/>
        </authorList>
    </citation>
    <scope>NUCLEOTIDE SEQUENCE</scope>
    <source>
        <strain evidence="2">HKST-UBA79</strain>
    </source>
</reference>
<sequence length="103" mass="11615">MTQKQEFTIEDVRKIAQLSNLSLTEAELEKYAVMFTQTLDHINVLEELNTENVTETYQVNNLTNIFYDKENTTTLSQTEALANASDTKDGLFVTTGVFENGNA</sequence>
<dbReference type="AlphaFoldDB" id="A0A955J258"/>
<dbReference type="EC" id="6.3.5.-" evidence="1"/>